<dbReference type="AlphaFoldDB" id="A0A380Q4L3"/>
<dbReference type="RefSeq" id="WP_050320997.1">
    <property type="nucleotide sequence ID" value="NZ_CPXB01000015.1"/>
</dbReference>
<dbReference type="EMBL" id="UHJC01000001">
    <property type="protein sequence ID" value="SUP80499.1"/>
    <property type="molecule type" value="Genomic_DNA"/>
</dbReference>
<name>A0A380Q4L3_YERPU</name>
<feature type="transmembrane region" description="Helical" evidence="1">
    <location>
        <begin position="207"/>
        <end position="230"/>
    </location>
</feature>
<keyword evidence="1" id="KW-0812">Transmembrane</keyword>
<reference evidence="2 3" key="1">
    <citation type="submission" date="2018-06" db="EMBL/GenBank/DDBJ databases">
        <authorList>
            <consortium name="Pathogen Informatics"/>
            <person name="Doyle S."/>
        </authorList>
    </citation>
    <scope>NUCLEOTIDE SEQUENCE [LARGE SCALE GENOMIC DNA]</scope>
    <source>
        <strain evidence="2 3">NCTC8580</strain>
    </source>
</reference>
<proteinExistence type="predicted"/>
<keyword evidence="1" id="KW-1133">Transmembrane helix</keyword>
<evidence type="ECO:0000256" key="1">
    <source>
        <dbReference type="SAM" id="Phobius"/>
    </source>
</evidence>
<evidence type="ECO:0000313" key="2">
    <source>
        <dbReference type="EMBL" id="SUP80499.1"/>
    </source>
</evidence>
<protein>
    <submittedName>
        <fullName evidence="2">Uncharacterized protein</fullName>
    </submittedName>
</protein>
<organism evidence="2 3">
    <name type="scientific">Yersinia pseudotuberculosis</name>
    <dbReference type="NCBI Taxonomy" id="633"/>
    <lineage>
        <taxon>Bacteria</taxon>
        <taxon>Pseudomonadati</taxon>
        <taxon>Pseudomonadota</taxon>
        <taxon>Gammaproteobacteria</taxon>
        <taxon>Enterobacterales</taxon>
        <taxon>Yersiniaceae</taxon>
        <taxon>Yersinia</taxon>
    </lineage>
</organism>
<keyword evidence="1" id="KW-0472">Membrane</keyword>
<sequence>MFENLLSIESLLAISVGALFSFRVSKVSLSLKNNIRNQSPDIHGSNNVVIYNQAMVDVGKEMAFSVKVCAVVMMIMFHMFPAFFVNLLISLSFFLPVFSLIGVINAIRLNGSRRGWDILYILASVVMGVIFYCSARIMFNYLSLYPQLTQLYDYLSEFGLVGALSAKPQIYYFQLVLTSSLACPALIVLGFYLAFAYTKARDGNNAFRYSAGFLASGYMSYILLSGSLFLPSQGRHDYFVQVFTYPFNTLISLFSL</sequence>
<feature type="transmembrane region" description="Helical" evidence="1">
    <location>
        <begin position="87"/>
        <end position="107"/>
    </location>
</feature>
<evidence type="ECO:0000313" key="3">
    <source>
        <dbReference type="Proteomes" id="UP000255087"/>
    </source>
</evidence>
<feature type="transmembrane region" description="Helical" evidence="1">
    <location>
        <begin position="119"/>
        <end position="139"/>
    </location>
</feature>
<accession>A0A380Q4L3</accession>
<feature type="transmembrane region" description="Helical" evidence="1">
    <location>
        <begin position="62"/>
        <end position="81"/>
    </location>
</feature>
<feature type="transmembrane region" description="Helical" evidence="1">
    <location>
        <begin position="170"/>
        <end position="195"/>
    </location>
</feature>
<feature type="transmembrane region" description="Helical" evidence="1">
    <location>
        <begin position="6"/>
        <end position="24"/>
    </location>
</feature>
<dbReference type="Proteomes" id="UP000255087">
    <property type="component" value="Unassembled WGS sequence"/>
</dbReference>
<gene>
    <name evidence="2" type="ORF">NCTC8580_00554</name>
</gene>